<dbReference type="UniPathway" id="UPA00120">
    <property type="reaction ID" value="UER00203"/>
</dbReference>
<dbReference type="Proteomes" id="UP000290287">
    <property type="component" value="Unassembled WGS sequence"/>
</dbReference>
<dbReference type="RefSeq" id="WP_129124320.1">
    <property type="nucleotide sequence ID" value="NZ_PEIB01000054.1"/>
</dbReference>
<dbReference type="InterPro" id="IPR051331">
    <property type="entry name" value="Chorismate_mutase-related"/>
</dbReference>
<organism evidence="7 8">
    <name type="scientific">Veronia nyctiphanis</name>
    <dbReference type="NCBI Taxonomy" id="1278244"/>
    <lineage>
        <taxon>Bacteria</taxon>
        <taxon>Pseudomonadati</taxon>
        <taxon>Pseudomonadota</taxon>
        <taxon>Gammaproteobacteria</taxon>
        <taxon>Vibrionales</taxon>
        <taxon>Vibrionaceae</taxon>
        <taxon>Veronia</taxon>
    </lineage>
</organism>
<keyword evidence="8" id="KW-1185">Reference proteome</keyword>
<dbReference type="EC" id="5.4.99.5" evidence="2"/>
<comment type="pathway">
    <text evidence="1">Metabolic intermediate biosynthesis; prephenate biosynthesis; prephenate from chorismate: step 1/1.</text>
</comment>
<evidence type="ECO:0000256" key="5">
    <source>
        <dbReference type="SAM" id="SignalP"/>
    </source>
</evidence>
<evidence type="ECO:0000256" key="4">
    <source>
        <dbReference type="ARBA" id="ARBA00023235"/>
    </source>
</evidence>
<dbReference type="AlphaFoldDB" id="A0A4Q0YKD7"/>
<keyword evidence="3 5" id="KW-0732">Signal</keyword>
<reference evidence="7 8" key="1">
    <citation type="submission" date="2017-10" db="EMBL/GenBank/DDBJ databases">
        <title>Nyctiphanis sp. nov., isolated from the stomach of the euphausiid Nyctiphanes simplex (Hansen, 1911) in the Gulf of California.</title>
        <authorList>
            <person name="Gomez-Gil B."/>
            <person name="Aguilar-Mendez M."/>
            <person name="Lopez-Cortes A."/>
            <person name="Gomez-Gutierrez J."/>
            <person name="Roque A."/>
            <person name="Lang E."/>
            <person name="Gonzalez-Castillo A."/>
        </authorList>
    </citation>
    <scope>NUCLEOTIDE SEQUENCE [LARGE SCALE GENOMIC DNA]</scope>
    <source>
        <strain evidence="7 8">CAIM 600</strain>
    </source>
</reference>
<dbReference type="NCBIfam" id="TIGR01806">
    <property type="entry name" value="CM_mono2"/>
    <property type="match status" value="1"/>
</dbReference>
<comment type="caution">
    <text evidence="7">The sequence shown here is derived from an EMBL/GenBank/DDBJ whole genome shotgun (WGS) entry which is preliminary data.</text>
</comment>
<feature type="chain" id="PRO_5020711314" description="chorismate mutase" evidence="5">
    <location>
        <begin position="21"/>
        <end position="180"/>
    </location>
</feature>
<dbReference type="Gene3D" id="1.20.59.10">
    <property type="entry name" value="Chorismate mutase"/>
    <property type="match status" value="1"/>
</dbReference>
<evidence type="ECO:0000259" key="6">
    <source>
        <dbReference type="PROSITE" id="PS51168"/>
    </source>
</evidence>
<dbReference type="GO" id="GO:0046417">
    <property type="term" value="P:chorismate metabolic process"/>
    <property type="evidence" value="ECO:0007669"/>
    <property type="project" value="InterPro"/>
</dbReference>
<sequence>MKSKLFISILFMLFSNQSFANSKLDTLFSKINERMGYMEDVALYKAQHQLGIEDLDREKVVVSKAKTSSEKFLISSESIEDFTISMMSAAKAIQYRYRANLLSHSDLMSIEPRDLKNEVRPALIKLGREINSSIYEYLKDGSNISDSSFLTFSKSIESKYLTEEDKIMVFKSLQKVKVKI</sequence>
<evidence type="ECO:0000256" key="2">
    <source>
        <dbReference type="ARBA" id="ARBA00012404"/>
    </source>
</evidence>
<dbReference type="PANTHER" id="PTHR38041:SF2">
    <property type="entry name" value="SECRETED CHORISMATE MUTASE"/>
    <property type="match status" value="1"/>
</dbReference>
<evidence type="ECO:0000313" key="7">
    <source>
        <dbReference type="EMBL" id="RXJ69481.1"/>
    </source>
</evidence>
<dbReference type="SUPFAM" id="SSF48600">
    <property type="entry name" value="Chorismate mutase II"/>
    <property type="match status" value="1"/>
</dbReference>
<accession>A0A4Q0YKD7</accession>
<dbReference type="InterPro" id="IPR036979">
    <property type="entry name" value="CM_dom_sf"/>
</dbReference>
<keyword evidence="4" id="KW-0413">Isomerase</keyword>
<feature type="signal peptide" evidence="5">
    <location>
        <begin position="1"/>
        <end position="20"/>
    </location>
</feature>
<dbReference type="InterPro" id="IPR002701">
    <property type="entry name" value="CM_II_prokaryot"/>
</dbReference>
<dbReference type="PROSITE" id="PS51168">
    <property type="entry name" value="CHORISMATE_MUT_2"/>
    <property type="match status" value="1"/>
</dbReference>
<protein>
    <recommendedName>
        <fullName evidence="2">chorismate mutase</fullName>
        <ecNumber evidence="2">5.4.99.5</ecNumber>
    </recommendedName>
</protein>
<dbReference type="PANTHER" id="PTHR38041">
    <property type="entry name" value="CHORISMATE MUTASE"/>
    <property type="match status" value="1"/>
</dbReference>
<dbReference type="GO" id="GO:0009697">
    <property type="term" value="P:salicylic acid biosynthetic process"/>
    <property type="evidence" value="ECO:0007669"/>
    <property type="project" value="TreeGrafter"/>
</dbReference>
<evidence type="ECO:0000256" key="3">
    <source>
        <dbReference type="ARBA" id="ARBA00022729"/>
    </source>
</evidence>
<name>A0A4Q0YKD7_9GAMM</name>
<dbReference type="Pfam" id="PF01817">
    <property type="entry name" value="CM_2"/>
    <property type="match status" value="1"/>
</dbReference>
<dbReference type="InterPro" id="IPR008240">
    <property type="entry name" value="Chorismate_mutase_periplasmic"/>
</dbReference>
<dbReference type="InterPro" id="IPR036263">
    <property type="entry name" value="Chorismate_II_sf"/>
</dbReference>
<feature type="domain" description="Chorismate mutase" evidence="6">
    <location>
        <begin position="4"/>
        <end position="98"/>
    </location>
</feature>
<evidence type="ECO:0000313" key="8">
    <source>
        <dbReference type="Proteomes" id="UP000290287"/>
    </source>
</evidence>
<dbReference type="SMART" id="SM00830">
    <property type="entry name" value="CM_2"/>
    <property type="match status" value="1"/>
</dbReference>
<proteinExistence type="predicted"/>
<dbReference type="OrthoDB" id="8445094at2"/>
<dbReference type="GO" id="GO:0004106">
    <property type="term" value="F:chorismate mutase activity"/>
    <property type="evidence" value="ECO:0007669"/>
    <property type="project" value="UniProtKB-EC"/>
</dbReference>
<gene>
    <name evidence="7" type="ORF">CS022_23690</name>
</gene>
<dbReference type="EMBL" id="PEIB01000054">
    <property type="protein sequence ID" value="RXJ69481.1"/>
    <property type="molecule type" value="Genomic_DNA"/>
</dbReference>
<evidence type="ECO:0000256" key="1">
    <source>
        <dbReference type="ARBA" id="ARBA00004817"/>
    </source>
</evidence>